<dbReference type="Gene3D" id="3.30.450.40">
    <property type="match status" value="1"/>
</dbReference>
<evidence type="ECO:0000313" key="7">
    <source>
        <dbReference type="Proteomes" id="UP001595839"/>
    </source>
</evidence>
<dbReference type="EMBL" id="JBHSFK010000004">
    <property type="protein sequence ID" value="MFC4499392.1"/>
    <property type="molecule type" value="Genomic_DNA"/>
</dbReference>
<dbReference type="InterPro" id="IPR029016">
    <property type="entry name" value="GAF-like_dom_sf"/>
</dbReference>
<dbReference type="Proteomes" id="UP001595839">
    <property type="component" value="Unassembled WGS sequence"/>
</dbReference>
<dbReference type="SMART" id="SM00346">
    <property type="entry name" value="HTH_ICLR"/>
    <property type="match status" value="1"/>
</dbReference>
<evidence type="ECO:0000313" key="6">
    <source>
        <dbReference type="EMBL" id="MFC4499392.1"/>
    </source>
</evidence>
<accession>A0ABV9AJI6</accession>
<dbReference type="Pfam" id="PF01614">
    <property type="entry name" value="IclR_C"/>
    <property type="match status" value="1"/>
</dbReference>
<dbReference type="PANTHER" id="PTHR30136:SF24">
    <property type="entry name" value="HTH-TYPE TRANSCRIPTIONAL REPRESSOR ALLR"/>
    <property type="match status" value="1"/>
</dbReference>
<comment type="caution">
    <text evidence="6">The sequence shown here is derived from an EMBL/GenBank/DDBJ whole genome shotgun (WGS) entry which is preliminary data.</text>
</comment>
<evidence type="ECO:0000256" key="2">
    <source>
        <dbReference type="ARBA" id="ARBA00023125"/>
    </source>
</evidence>
<dbReference type="Pfam" id="PF09339">
    <property type="entry name" value="HTH_IclR"/>
    <property type="match status" value="1"/>
</dbReference>
<dbReference type="InterPro" id="IPR014757">
    <property type="entry name" value="Tscrpt_reg_IclR_C"/>
</dbReference>
<keyword evidence="3" id="KW-0804">Transcription</keyword>
<proteinExistence type="predicted"/>
<dbReference type="InterPro" id="IPR036390">
    <property type="entry name" value="WH_DNA-bd_sf"/>
</dbReference>
<dbReference type="SUPFAM" id="SSF55781">
    <property type="entry name" value="GAF domain-like"/>
    <property type="match status" value="1"/>
</dbReference>
<keyword evidence="7" id="KW-1185">Reference proteome</keyword>
<sequence length="270" mass="29500">MTSALRLSPRSSEVEGQALPPSMMERVTLIMDLFERPQTHLTLETVSRRTQLPRSTTHRILDQLVRLDWLRHTVAGYTLGRRALGLGGREIGHSALRAAAAPHLLELAVRTRMVVHLAVLDGPEVYYLDKVGGRAAVDIPSRVGGRAVAHCTGLGKAMLAWLSPEEIDARYAQPIECRTRHSIGSLDQLHRELGMVRRRNGLAIDRGECFPDLGCVGLALRGPDGPVGAISVVGDGRSSLELVAPVVVDTVRAVSEELFESARQDRVILH</sequence>
<dbReference type="Gene3D" id="1.10.10.10">
    <property type="entry name" value="Winged helix-like DNA-binding domain superfamily/Winged helix DNA-binding domain"/>
    <property type="match status" value="1"/>
</dbReference>
<keyword evidence="2" id="KW-0238">DNA-binding</keyword>
<evidence type="ECO:0000256" key="3">
    <source>
        <dbReference type="ARBA" id="ARBA00023163"/>
    </source>
</evidence>
<feature type="domain" description="IclR-ED" evidence="5">
    <location>
        <begin position="82"/>
        <end position="260"/>
    </location>
</feature>
<feature type="domain" description="HTH iclR-type" evidence="4">
    <location>
        <begin position="21"/>
        <end position="81"/>
    </location>
</feature>
<evidence type="ECO:0000259" key="4">
    <source>
        <dbReference type="PROSITE" id="PS51077"/>
    </source>
</evidence>
<dbReference type="InterPro" id="IPR050707">
    <property type="entry name" value="HTH_MetabolicPath_Reg"/>
</dbReference>
<dbReference type="PROSITE" id="PS51077">
    <property type="entry name" value="HTH_ICLR"/>
    <property type="match status" value="1"/>
</dbReference>
<organism evidence="6 7">
    <name type="scientific">Streptomyces vulcanius</name>
    <dbReference type="NCBI Taxonomy" id="1441876"/>
    <lineage>
        <taxon>Bacteria</taxon>
        <taxon>Bacillati</taxon>
        <taxon>Actinomycetota</taxon>
        <taxon>Actinomycetes</taxon>
        <taxon>Kitasatosporales</taxon>
        <taxon>Streptomycetaceae</taxon>
        <taxon>Streptomyces</taxon>
    </lineage>
</organism>
<dbReference type="SUPFAM" id="SSF46785">
    <property type="entry name" value="Winged helix' DNA-binding domain"/>
    <property type="match status" value="1"/>
</dbReference>
<name>A0ABV9AJI6_9ACTN</name>
<reference evidence="7" key="1">
    <citation type="journal article" date="2019" name="Int. J. Syst. Evol. Microbiol.">
        <title>The Global Catalogue of Microorganisms (GCM) 10K type strain sequencing project: providing services to taxonomists for standard genome sequencing and annotation.</title>
        <authorList>
            <consortium name="The Broad Institute Genomics Platform"/>
            <consortium name="The Broad Institute Genome Sequencing Center for Infectious Disease"/>
            <person name="Wu L."/>
            <person name="Ma J."/>
        </authorList>
    </citation>
    <scope>NUCLEOTIDE SEQUENCE [LARGE SCALE GENOMIC DNA]</scope>
    <source>
        <strain evidence="7">CGMCC 4.7177</strain>
    </source>
</reference>
<gene>
    <name evidence="6" type="ORF">ACFPIH_07605</name>
</gene>
<dbReference type="InterPro" id="IPR036388">
    <property type="entry name" value="WH-like_DNA-bd_sf"/>
</dbReference>
<dbReference type="PROSITE" id="PS51078">
    <property type="entry name" value="ICLR_ED"/>
    <property type="match status" value="1"/>
</dbReference>
<dbReference type="InterPro" id="IPR005471">
    <property type="entry name" value="Tscrpt_reg_IclR_N"/>
</dbReference>
<dbReference type="RefSeq" id="WP_381169476.1">
    <property type="nucleotide sequence ID" value="NZ_JBHSFK010000004.1"/>
</dbReference>
<dbReference type="PANTHER" id="PTHR30136">
    <property type="entry name" value="HELIX-TURN-HELIX TRANSCRIPTIONAL REGULATOR, ICLR FAMILY"/>
    <property type="match status" value="1"/>
</dbReference>
<evidence type="ECO:0000259" key="5">
    <source>
        <dbReference type="PROSITE" id="PS51078"/>
    </source>
</evidence>
<evidence type="ECO:0000256" key="1">
    <source>
        <dbReference type="ARBA" id="ARBA00023015"/>
    </source>
</evidence>
<protein>
    <submittedName>
        <fullName evidence="6">IclR family transcriptional regulator</fullName>
    </submittedName>
</protein>
<keyword evidence="1" id="KW-0805">Transcription regulation</keyword>